<evidence type="ECO:0000256" key="8">
    <source>
        <dbReference type="ARBA" id="ARBA00023012"/>
    </source>
</evidence>
<dbReference type="PANTHER" id="PTHR24421:SF10">
    <property type="entry name" value="NITRATE_NITRITE SENSOR PROTEIN NARQ"/>
    <property type="match status" value="1"/>
</dbReference>
<feature type="domain" description="Histidine kinase" evidence="11">
    <location>
        <begin position="428"/>
        <end position="621"/>
    </location>
</feature>
<reference evidence="12 13" key="1">
    <citation type="submission" date="2016-01" db="EMBL/GenBank/DDBJ databases">
        <authorList>
            <person name="Oliw E.H."/>
        </authorList>
    </citation>
    <scope>NUCLEOTIDE SEQUENCE [LARGE SCALE GENOMIC DNA]</scope>
    <source>
        <strain evidence="12 13">DY10</strain>
    </source>
</reference>
<evidence type="ECO:0000256" key="1">
    <source>
        <dbReference type="ARBA" id="ARBA00000085"/>
    </source>
</evidence>
<dbReference type="InterPro" id="IPR011712">
    <property type="entry name" value="Sig_transdc_His_kin_sub3_dim/P"/>
</dbReference>
<dbReference type="CDD" id="cd16917">
    <property type="entry name" value="HATPase_UhpB-NarQ-NarX-like"/>
    <property type="match status" value="1"/>
</dbReference>
<protein>
    <recommendedName>
        <fullName evidence="2">histidine kinase</fullName>
        <ecNumber evidence="2">2.7.13.3</ecNumber>
    </recommendedName>
</protein>
<keyword evidence="4" id="KW-0808">Transferase</keyword>
<dbReference type="Gene3D" id="2.60.40.2380">
    <property type="match status" value="1"/>
</dbReference>
<dbReference type="InterPro" id="IPR011623">
    <property type="entry name" value="7TMR_DISM_rcpt_extracell_dom1"/>
</dbReference>
<keyword evidence="10" id="KW-0732">Signal</keyword>
<keyword evidence="3" id="KW-0597">Phosphoprotein</keyword>
<dbReference type="KEGG" id="smon:AWR27_03860"/>
<evidence type="ECO:0000256" key="10">
    <source>
        <dbReference type="SAM" id="SignalP"/>
    </source>
</evidence>
<evidence type="ECO:0000313" key="12">
    <source>
        <dbReference type="EMBL" id="AQG78551.1"/>
    </source>
</evidence>
<keyword evidence="6" id="KW-0418">Kinase</keyword>
<feature type="transmembrane region" description="Helical" evidence="9">
    <location>
        <begin position="190"/>
        <end position="212"/>
    </location>
</feature>
<proteinExistence type="predicted"/>
<dbReference type="InterPro" id="IPR003594">
    <property type="entry name" value="HATPase_dom"/>
</dbReference>
<sequence length="622" mass="70382">MSFAVQRIPLVIWFMLLLSQIAQAQVTLTDSVSRYVIGRQVAILEDSAHQYRTLSDVLQPTVRQRFAASTQNTPNEGFSTADYWVRFDLNNRATTTRPWLLEIGFGNFSEIDLYIVSKRTGKVIRKQGGERFGDRGREISYHTYVFYLPTTPNDDQTVYIRLASTFGQATFPLFLWREDRFIQTAQVSGLLWGLYYGIFLSVFLYHLTVWLFTRERRYGLLSIYLGAYLLYELSRGYCVGARFLWPGNAWLSQHSLSTFFTITISTFLIFYSSILNLKRVAPGLQTMLYGLIGLSVAGWLLTLLGLPGVSTNLVITIVGVIVGSFIVFLGGYGWYRGYRPARYYWAAGVALFLGGLIHSLNRSGAISSADFYVHYTINLGSVLEFIFLTLGLADAMRLEKQQKAQLQRDMETKVEAAEMRGLTEERERVASEIHDNIGNLLLNLRQSLRGMREASNQDTLYEPLERMVQHTYDEVRKIANNLLPEEFEQKGLAVALQELVESLNQTHQTQFFLLVTGAENQLKPKVQFQLYLVLVELVNNVIKHAQASEASIRFSVNKDNLTIDMRDNGIGLSKTQKGSSGGRGWANIQQRLERIGGTAAVATDELVHKGTSILIRVPLLSL</sequence>
<keyword evidence="13" id="KW-1185">Reference proteome</keyword>
<evidence type="ECO:0000256" key="2">
    <source>
        <dbReference type="ARBA" id="ARBA00012438"/>
    </source>
</evidence>
<dbReference type="EC" id="2.7.13.3" evidence="2"/>
<evidence type="ECO:0000256" key="5">
    <source>
        <dbReference type="ARBA" id="ARBA00022741"/>
    </source>
</evidence>
<feature type="signal peptide" evidence="10">
    <location>
        <begin position="1"/>
        <end position="24"/>
    </location>
</feature>
<dbReference type="RefSeq" id="WP_077129990.1">
    <property type="nucleotide sequence ID" value="NZ_CP014263.1"/>
</dbReference>
<gene>
    <name evidence="12" type="ORF">AWR27_03860</name>
</gene>
<dbReference type="Proteomes" id="UP000187941">
    <property type="component" value="Chromosome"/>
</dbReference>
<dbReference type="Pfam" id="PF07730">
    <property type="entry name" value="HisKA_3"/>
    <property type="match status" value="1"/>
</dbReference>
<dbReference type="STRING" id="1178516.AWR27_03860"/>
<dbReference type="GO" id="GO:0016020">
    <property type="term" value="C:membrane"/>
    <property type="evidence" value="ECO:0007669"/>
    <property type="project" value="InterPro"/>
</dbReference>
<dbReference type="GO" id="GO:0005524">
    <property type="term" value="F:ATP binding"/>
    <property type="evidence" value="ECO:0007669"/>
    <property type="project" value="UniProtKB-KW"/>
</dbReference>
<dbReference type="GO" id="GO:0046983">
    <property type="term" value="F:protein dimerization activity"/>
    <property type="evidence" value="ECO:0007669"/>
    <property type="project" value="InterPro"/>
</dbReference>
<keyword evidence="8" id="KW-0902">Two-component regulatory system</keyword>
<keyword evidence="9" id="KW-0812">Transmembrane</keyword>
<feature type="transmembrane region" description="Helical" evidence="9">
    <location>
        <begin position="257"/>
        <end position="275"/>
    </location>
</feature>
<dbReference type="InterPro" id="IPR011622">
    <property type="entry name" value="7TMR_DISM_rcpt_extracell_dom2"/>
</dbReference>
<dbReference type="Pfam" id="PF07695">
    <property type="entry name" value="7TMR-DISM_7TM"/>
    <property type="match status" value="1"/>
</dbReference>
<keyword evidence="9" id="KW-0472">Membrane</keyword>
<accession>A0A1P9WT34</accession>
<dbReference type="InterPro" id="IPR036890">
    <property type="entry name" value="HATPase_C_sf"/>
</dbReference>
<dbReference type="Gene3D" id="3.30.565.10">
    <property type="entry name" value="Histidine kinase-like ATPase, C-terminal domain"/>
    <property type="match status" value="1"/>
</dbReference>
<comment type="catalytic activity">
    <reaction evidence="1">
        <text>ATP + protein L-histidine = ADP + protein N-phospho-L-histidine.</text>
        <dbReference type="EC" id="2.7.13.3"/>
    </reaction>
</comment>
<evidence type="ECO:0000256" key="7">
    <source>
        <dbReference type="ARBA" id="ARBA00022840"/>
    </source>
</evidence>
<keyword evidence="5" id="KW-0547">Nucleotide-binding</keyword>
<dbReference type="InterPro" id="IPR005467">
    <property type="entry name" value="His_kinase_dom"/>
</dbReference>
<dbReference type="SUPFAM" id="SSF55874">
    <property type="entry name" value="ATPase domain of HSP90 chaperone/DNA topoisomerase II/histidine kinase"/>
    <property type="match status" value="1"/>
</dbReference>
<evidence type="ECO:0000256" key="9">
    <source>
        <dbReference type="SAM" id="Phobius"/>
    </source>
</evidence>
<keyword evidence="9" id="KW-1133">Transmembrane helix</keyword>
<feature type="transmembrane region" description="Helical" evidence="9">
    <location>
        <begin position="224"/>
        <end position="245"/>
    </location>
</feature>
<dbReference type="Pfam" id="PF02518">
    <property type="entry name" value="HATPase_c"/>
    <property type="match status" value="1"/>
</dbReference>
<feature type="transmembrane region" description="Helical" evidence="9">
    <location>
        <begin position="287"/>
        <end position="307"/>
    </location>
</feature>
<dbReference type="AlphaFoldDB" id="A0A1P9WT34"/>
<evidence type="ECO:0000313" key="13">
    <source>
        <dbReference type="Proteomes" id="UP000187941"/>
    </source>
</evidence>
<evidence type="ECO:0000256" key="3">
    <source>
        <dbReference type="ARBA" id="ARBA00022553"/>
    </source>
</evidence>
<feature type="transmembrane region" description="Helical" evidence="9">
    <location>
        <begin position="372"/>
        <end position="393"/>
    </location>
</feature>
<dbReference type="EMBL" id="CP014263">
    <property type="protein sequence ID" value="AQG78551.1"/>
    <property type="molecule type" value="Genomic_DNA"/>
</dbReference>
<evidence type="ECO:0000256" key="4">
    <source>
        <dbReference type="ARBA" id="ARBA00022679"/>
    </source>
</evidence>
<dbReference type="Gene3D" id="1.20.5.1930">
    <property type="match status" value="1"/>
</dbReference>
<dbReference type="SMART" id="SM00387">
    <property type="entry name" value="HATPase_c"/>
    <property type="match status" value="1"/>
</dbReference>
<name>A0A1P9WT34_9BACT</name>
<organism evidence="12 13">
    <name type="scientific">Spirosoma montaniterrae</name>
    <dbReference type="NCBI Taxonomy" id="1178516"/>
    <lineage>
        <taxon>Bacteria</taxon>
        <taxon>Pseudomonadati</taxon>
        <taxon>Bacteroidota</taxon>
        <taxon>Cytophagia</taxon>
        <taxon>Cytophagales</taxon>
        <taxon>Cytophagaceae</taxon>
        <taxon>Spirosoma</taxon>
    </lineage>
</organism>
<dbReference type="PROSITE" id="PS50109">
    <property type="entry name" value="HIS_KIN"/>
    <property type="match status" value="1"/>
</dbReference>
<feature type="transmembrane region" description="Helical" evidence="9">
    <location>
        <begin position="342"/>
        <end position="360"/>
    </location>
</feature>
<evidence type="ECO:0000259" key="11">
    <source>
        <dbReference type="PROSITE" id="PS50109"/>
    </source>
</evidence>
<dbReference type="OrthoDB" id="613787at2"/>
<keyword evidence="7" id="KW-0067">ATP-binding</keyword>
<feature type="chain" id="PRO_5010187968" description="histidine kinase" evidence="10">
    <location>
        <begin position="25"/>
        <end position="622"/>
    </location>
</feature>
<feature type="transmembrane region" description="Helical" evidence="9">
    <location>
        <begin position="313"/>
        <end position="335"/>
    </location>
</feature>
<dbReference type="Pfam" id="PF07696">
    <property type="entry name" value="7TMR-DISMED2"/>
    <property type="match status" value="1"/>
</dbReference>
<dbReference type="GO" id="GO:0000155">
    <property type="term" value="F:phosphorelay sensor kinase activity"/>
    <property type="evidence" value="ECO:0007669"/>
    <property type="project" value="InterPro"/>
</dbReference>
<dbReference type="InterPro" id="IPR050482">
    <property type="entry name" value="Sensor_HK_TwoCompSys"/>
</dbReference>
<dbReference type="PANTHER" id="PTHR24421">
    <property type="entry name" value="NITRATE/NITRITE SENSOR PROTEIN NARX-RELATED"/>
    <property type="match status" value="1"/>
</dbReference>
<evidence type="ECO:0000256" key="6">
    <source>
        <dbReference type="ARBA" id="ARBA00022777"/>
    </source>
</evidence>